<evidence type="ECO:0000313" key="2">
    <source>
        <dbReference type="WBParaSite" id="TREG1_84790.1"/>
    </source>
</evidence>
<protein>
    <submittedName>
        <fullName evidence="2">Uncharacterized protein</fullName>
    </submittedName>
</protein>
<keyword evidence="1" id="KW-1185">Reference proteome</keyword>
<organism evidence="1 2">
    <name type="scientific">Trichobilharzia regenti</name>
    <name type="common">Nasal bird schistosome</name>
    <dbReference type="NCBI Taxonomy" id="157069"/>
    <lineage>
        <taxon>Eukaryota</taxon>
        <taxon>Metazoa</taxon>
        <taxon>Spiralia</taxon>
        <taxon>Lophotrochozoa</taxon>
        <taxon>Platyhelminthes</taxon>
        <taxon>Trematoda</taxon>
        <taxon>Digenea</taxon>
        <taxon>Strigeidida</taxon>
        <taxon>Schistosomatoidea</taxon>
        <taxon>Schistosomatidae</taxon>
        <taxon>Trichobilharzia</taxon>
    </lineage>
</organism>
<reference evidence="2" key="2">
    <citation type="submission" date="2023-11" db="UniProtKB">
        <authorList>
            <consortium name="WormBaseParasite"/>
        </authorList>
    </citation>
    <scope>IDENTIFICATION</scope>
</reference>
<reference evidence="1" key="1">
    <citation type="submission" date="2022-06" db="EMBL/GenBank/DDBJ databases">
        <authorList>
            <person name="Berger JAMES D."/>
            <person name="Berger JAMES D."/>
        </authorList>
    </citation>
    <scope>NUCLEOTIDE SEQUENCE [LARGE SCALE GENOMIC DNA]</scope>
</reference>
<proteinExistence type="predicted"/>
<accession>A0AA85KEH1</accession>
<dbReference type="WBParaSite" id="TREG1_84790.1">
    <property type="protein sequence ID" value="TREG1_84790.1"/>
    <property type="gene ID" value="TREG1_84790"/>
</dbReference>
<dbReference type="Proteomes" id="UP000050795">
    <property type="component" value="Unassembled WGS sequence"/>
</dbReference>
<sequence length="113" mass="13187">MVWANEIKQILCKLTSKMIFRQTNMKSTNDFQCVTFTKFLLNLLKLEVVSCWSNLYAEAYIETDNGLLSSEDNEGKRQYYHLKLDKELTPVSGLLEIKILDSCFILAFRTLHQ</sequence>
<name>A0AA85KEH1_TRIRE</name>
<evidence type="ECO:0000313" key="1">
    <source>
        <dbReference type="Proteomes" id="UP000050795"/>
    </source>
</evidence>
<dbReference type="AlphaFoldDB" id="A0AA85KEH1"/>